<evidence type="ECO:0000313" key="1">
    <source>
        <dbReference type="EMBL" id="RFA06659.1"/>
    </source>
</evidence>
<reference evidence="1 2" key="1">
    <citation type="submission" date="2017-04" db="EMBL/GenBank/DDBJ databases">
        <title>Comparative genome analysis of Subtercola boreus.</title>
        <authorList>
            <person name="Cho Y.-J."/>
            <person name="Cho A."/>
            <person name="Kim O.-S."/>
            <person name="Lee J.-I."/>
        </authorList>
    </citation>
    <scope>NUCLEOTIDE SEQUENCE [LARGE SCALE GENOMIC DNA]</scope>
    <source>
        <strain evidence="1 2">P27444</strain>
    </source>
</reference>
<name>A0A3E0VAB6_9MICO</name>
<dbReference type="Proteomes" id="UP000256709">
    <property type="component" value="Unassembled WGS sequence"/>
</dbReference>
<proteinExistence type="predicted"/>
<gene>
    <name evidence="1" type="ORF">B7R21_19100</name>
</gene>
<evidence type="ECO:0000313" key="2">
    <source>
        <dbReference type="Proteomes" id="UP000256709"/>
    </source>
</evidence>
<accession>A0A3E0VAB6</accession>
<protein>
    <recommendedName>
        <fullName evidence="3">Tetratricopeptide repeat protein</fullName>
    </recommendedName>
</protein>
<dbReference type="AlphaFoldDB" id="A0A3E0VAB6"/>
<dbReference type="EMBL" id="NBXA01000060">
    <property type="protein sequence ID" value="RFA06659.1"/>
    <property type="molecule type" value="Genomic_DNA"/>
</dbReference>
<evidence type="ECO:0008006" key="3">
    <source>
        <dbReference type="Google" id="ProtNLM"/>
    </source>
</evidence>
<comment type="caution">
    <text evidence="1">The sequence shown here is derived from an EMBL/GenBank/DDBJ whole genome shotgun (WGS) entry which is preliminary data.</text>
</comment>
<organism evidence="1 2">
    <name type="scientific">Subtercola boreus</name>
    <dbReference type="NCBI Taxonomy" id="120213"/>
    <lineage>
        <taxon>Bacteria</taxon>
        <taxon>Bacillati</taxon>
        <taxon>Actinomycetota</taxon>
        <taxon>Actinomycetes</taxon>
        <taxon>Micrococcales</taxon>
        <taxon>Microbacteriaceae</taxon>
        <taxon>Subtercola</taxon>
    </lineage>
</organism>
<sequence length="132" mass="14428">MSSGAKAAAHHADISDMVEEALAGGGARAASFEAGMINGVHYLQLVEPIKQLKREGRLIEALGLCNAAIVGAENAREGREPAPWYTEQAAIIYRKLGQRDNEIAVLQRWLRVSPADRREGSQIKERLDKLLP</sequence>